<reference evidence="2 3" key="2">
    <citation type="journal article" date="2011" name="Stand. Genomic Sci.">
        <title>Complete genome sequence of Paludibacter propionicigenes type strain (WB4).</title>
        <authorList>
            <person name="Gronow S."/>
            <person name="Munk C."/>
            <person name="Lapidus A."/>
            <person name="Nolan M."/>
            <person name="Lucas S."/>
            <person name="Hammon N."/>
            <person name="Deshpande S."/>
            <person name="Cheng J.F."/>
            <person name="Tapia R."/>
            <person name="Han C."/>
            <person name="Goodwin L."/>
            <person name="Pitluck S."/>
            <person name="Liolios K."/>
            <person name="Ivanova N."/>
            <person name="Mavromatis K."/>
            <person name="Mikhailova N."/>
            <person name="Pati A."/>
            <person name="Chen A."/>
            <person name="Palaniappan K."/>
            <person name="Land M."/>
            <person name="Hauser L."/>
            <person name="Chang Y.J."/>
            <person name="Jeffries C.D."/>
            <person name="Brambilla E."/>
            <person name="Rohde M."/>
            <person name="Goker M."/>
            <person name="Detter J.C."/>
            <person name="Woyke T."/>
            <person name="Bristow J."/>
            <person name="Eisen J.A."/>
            <person name="Markowitz V."/>
            <person name="Hugenholtz P."/>
            <person name="Kyrpides N.C."/>
            <person name="Klenk H.P."/>
        </authorList>
    </citation>
    <scope>NUCLEOTIDE SEQUENCE [LARGE SCALE GENOMIC DNA]</scope>
    <source>
        <strain evidence="3">DSM 17365 / JCM 13257 / WB4</strain>
    </source>
</reference>
<organism evidence="2 3">
    <name type="scientific">Paludibacter propionicigenes (strain DSM 17365 / JCM 13257 / WB4)</name>
    <dbReference type="NCBI Taxonomy" id="694427"/>
    <lineage>
        <taxon>Bacteria</taxon>
        <taxon>Pseudomonadati</taxon>
        <taxon>Bacteroidota</taxon>
        <taxon>Bacteroidia</taxon>
        <taxon>Bacteroidales</taxon>
        <taxon>Paludibacteraceae</taxon>
        <taxon>Paludibacter</taxon>
    </lineage>
</organism>
<dbReference type="EMBL" id="CP002345">
    <property type="protein sequence ID" value="ADQ79239.1"/>
    <property type="molecule type" value="Genomic_DNA"/>
</dbReference>
<keyword evidence="1" id="KW-0812">Transmembrane</keyword>
<protein>
    <submittedName>
        <fullName evidence="2">Uncharacterized protein</fullName>
    </submittedName>
</protein>
<name>E4T3E5_PALPW</name>
<dbReference type="HOGENOM" id="CLU_2899997_0_0_10"/>
<proteinExistence type="predicted"/>
<dbReference type="AlphaFoldDB" id="E4T3E5"/>
<keyword evidence="1" id="KW-1133">Transmembrane helix</keyword>
<accession>E4T3E5</accession>
<keyword evidence="3" id="KW-1185">Reference proteome</keyword>
<reference key="1">
    <citation type="submission" date="2010-11" db="EMBL/GenBank/DDBJ databases">
        <title>The complete genome of Paludibacter propionicigenes DSM 17365.</title>
        <authorList>
            <consortium name="US DOE Joint Genome Institute (JGI-PGF)"/>
            <person name="Lucas S."/>
            <person name="Copeland A."/>
            <person name="Lapidus A."/>
            <person name="Bruce D."/>
            <person name="Goodwin L."/>
            <person name="Pitluck S."/>
            <person name="Kyrpides N."/>
            <person name="Mavromatis K."/>
            <person name="Ivanova N."/>
            <person name="Munk A.C."/>
            <person name="Brettin T."/>
            <person name="Detter J.C."/>
            <person name="Han C."/>
            <person name="Tapia R."/>
            <person name="Land M."/>
            <person name="Hauser L."/>
            <person name="Markowitz V."/>
            <person name="Cheng J.-F."/>
            <person name="Hugenholtz P."/>
            <person name="Woyke T."/>
            <person name="Wu D."/>
            <person name="Gronow S."/>
            <person name="Wellnitz S."/>
            <person name="Brambilla E."/>
            <person name="Klenk H.-P."/>
            <person name="Eisen J.A."/>
        </authorList>
    </citation>
    <scope>NUCLEOTIDE SEQUENCE</scope>
    <source>
        <strain>WB4</strain>
    </source>
</reference>
<feature type="transmembrane region" description="Helical" evidence="1">
    <location>
        <begin position="12"/>
        <end position="39"/>
    </location>
</feature>
<dbReference type="Proteomes" id="UP000008718">
    <property type="component" value="Chromosome"/>
</dbReference>
<evidence type="ECO:0000256" key="1">
    <source>
        <dbReference type="SAM" id="Phobius"/>
    </source>
</evidence>
<evidence type="ECO:0000313" key="2">
    <source>
        <dbReference type="EMBL" id="ADQ79239.1"/>
    </source>
</evidence>
<keyword evidence="1" id="KW-0472">Membrane</keyword>
<evidence type="ECO:0000313" key="3">
    <source>
        <dbReference type="Proteomes" id="UP000008718"/>
    </source>
</evidence>
<dbReference type="KEGG" id="ppn:Palpr_1091"/>
<sequence length="62" mass="7101">MFNFILSGLRMFVFTPVMFVLAVLGILICIFQDVVLFIAKTIWNLIKAKQKKDNSNKAVHLT</sequence>
<dbReference type="RefSeq" id="WP_013444608.1">
    <property type="nucleotide sequence ID" value="NC_014734.1"/>
</dbReference>
<gene>
    <name evidence="2" type="ordered locus">Palpr_1091</name>
</gene>